<dbReference type="GO" id="GO:0008235">
    <property type="term" value="F:metalloexopeptidase activity"/>
    <property type="evidence" value="ECO:0007669"/>
    <property type="project" value="InterPro"/>
</dbReference>
<sequence length="493" mass="52885">MWTSIAAFAAVAATVVDGLAIDPRSNKLVTSEALRKRIKVAALEEKAHLLERFAYDSPDKNRVIGSEGHQATIDYITNTIKKFSKYYDVYQQPMPLSVGLSANVTINGKETEGYAVGLAPGGHASGPVIAIPNLACEESDFPDDLTGKIALVFRGTCVSGEKVAFAAAKGAIGVLVYNNVEGNLLGYSLQRYPESDTDYVPTVGISQAVGEGIISLLSAGGNVTAELTSEAKDITTYNIIAQTKGGDQNNVIHVSGHSDSVAQGPGINDNGSGSISLLEIAIQLTHFSVKNAVRFSWWTAEEEGLLGAEFYVKSLNQTEKDKIRLMLDFDMMASPNYAFQIYDGDGSAYNLTGPPGSAEAEAEFTHYFENIAKVNHTEIEFDGRSDYGPFLDAGIAAGGIACGAEGIKTEEEFQMFGGAAGVPYDVNYHEDGDTANNLNYDAWIVMARGIAHSTATYARSFDSLPPKNSTAVKARAETQMFEYKKSGRYLSMI</sequence>
<evidence type="ECO:0000256" key="8">
    <source>
        <dbReference type="ARBA" id="ARBA00022723"/>
    </source>
</evidence>
<keyword evidence="6" id="KW-0964">Secreted</keyword>
<dbReference type="SUPFAM" id="SSF52025">
    <property type="entry name" value="PA domain"/>
    <property type="match status" value="1"/>
</dbReference>
<feature type="domain" description="Peptidase M28" evidence="15">
    <location>
        <begin position="238"/>
        <end position="452"/>
    </location>
</feature>
<keyword evidence="10 13" id="KW-0378">Hydrolase</keyword>
<organism evidence="16 17">
    <name type="scientific">Lophiotrema nucula</name>
    <dbReference type="NCBI Taxonomy" id="690887"/>
    <lineage>
        <taxon>Eukaryota</taxon>
        <taxon>Fungi</taxon>
        <taxon>Dikarya</taxon>
        <taxon>Ascomycota</taxon>
        <taxon>Pezizomycotina</taxon>
        <taxon>Dothideomycetes</taxon>
        <taxon>Pleosporomycetidae</taxon>
        <taxon>Pleosporales</taxon>
        <taxon>Lophiotremataceae</taxon>
        <taxon>Lophiotrema</taxon>
    </lineage>
</organism>
<keyword evidence="17" id="KW-1185">Reference proteome</keyword>
<proteinExistence type="inferred from homology"/>
<dbReference type="GO" id="GO:0004177">
    <property type="term" value="F:aminopeptidase activity"/>
    <property type="evidence" value="ECO:0007669"/>
    <property type="project" value="UniProtKB-KW"/>
</dbReference>
<evidence type="ECO:0000256" key="4">
    <source>
        <dbReference type="ARBA" id="ARBA00005957"/>
    </source>
</evidence>
<dbReference type="AlphaFoldDB" id="A0A6A5YWI4"/>
<dbReference type="CDD" id="cd03876">
    <property type="entry name" value="M28_SGAP_like"/>
    <property type="match status" value="1"/>
</dbReference>
<evidence type="ECO:0000313" key="16">
    <source>
        <dbReference type="EMBL" id="KAF2110491.1"/>
    </source>
</evidence>
<keyword evidence="5" id="KW-0031">Aminopeptidase</keyword>
<evidence type="ECO:0000259" key="15">
    <source>
        <dbReference type="Pfam" id="PF04389"/>
    </source>
</evidence>
<dbReference type="GO" id="GO:0006508">
    <property type="term" value="P:proteolysis"/>
    <property type="evidence" value="ECO:0007669"/>
    <property type="project" value="UniProtKB-KW"/>
</dbReference>
<dbReference type="Gene3D" id="3.40.630.10">
    <property type="entry name" value="Zn peptidases"/>
    <property type="match status" value="1"/>
</dbReference>
<evidence type="ECO:0000256" key="9">
    <source>
        <dbReference type="ARBA" id="ARBA00022729"/>
    </source>
</evidence>
<dbReference type="InterPro" id="IPR046450">
    <property type="entry name" value="PA_dom_sf"/>
</dbReference>
<dbReference type="Proteomes" id="UP000799770">
    <property type="component" value="Unassembled WGS sequence"/>
</dbReference>
<keyword evidence="11 13" id="KW-0862">Zinc</keyword>
<dbReference type="Pfam" id="PF04389">
    <property type="entry name" value="Peptidase_M28"/>
    <property type="match status" value="1"/>
</dbReference>
<comment type="cofactor">
    <cofactor evidence="1">
        <name>Zn(2+)</name>
        <dbReference type="ChEBI" id="CHEBI:29105"/>
    </cofactor>
</comment>
<keyword evidence="7 13" id="KW-0645">Protease</keyword>
<dbReference type="Gene3D" id="3.50.30.30">
    <property type="match status" value="1"/>
</dbReference>
<evidence type="ECO:0000256" key="6">
    <source>
        <dbReference type="ARBA" id="ARBA00022525"/>
    </source>
</evidence>
<gene>
    <name evidence="16" type="ORF">BDV96DRAFT_528093</name>
</gene>
<dbReference type="InterPro" id="IPR003137">
    <property type="entry name" value="PA_domain"/>
</dbReference>
<feature type="signal peptide" evidence="13">
    <location>
        <begin position="1"/>
        <end position="18"/>
    </location>
</feature>
<protein>
    <recommendedName>
        <fullName evidence="13">Peptide hydrolase</fullName>
        <ecNumber evidence="13">3.4.-.-</ecNumber>
    </recommendedName>
</protein>
<dbReference type="PANTHER" id="PTHR12147:SF26">
    <property type="entry name" value="PEPTIDASE M28 DOMAIN-CONTAINING PROTEIN"/>
    <property type="match status" value="1"/>
</dbReference>
<keyword evidence="12" id="KW-0325">Glycoprotein</keyword>
<evidence type="ECO:0000256" key="12">
    <source>
        <dbReference type="ARBA" id="ARBA00023180"/>
    </source>
</evidence>
<comment type="subcellular location">
    <subcellularLocation>
        <location evidence="2">Secreted</location>
    </subcellularLocation>
</comment>
<dbReference type="GO" id="GO:0046872">
    <property type="term" value="F:metal ion binding"/>
    <property type="evidence" value="ECO:0007669"/>
    <property type="project" value="UniProtKB-KW"/>
</dbReference>
<evidence type="ECO:0000256" key="5">
    <source>
        <dbReference type="ARBA" id="ARBA00022438"/>
    </source>
</evidence>
<dbReference type="Pfam" id="PF02225">
    <property type="entry name" value="PA"/>
    <property type="match status" value="1"/>
</dbReference>
<dbReference type="EC" id="3.4.-.-" evidence="13"/>
<keyword evidence="9 13" id="KW-0732">Signal</keyword>
<dbReference type="GO" id="GO:0005576">
    <property type="term" value="C:extracellular region"/>
    <property type="evidence" value="ECO:0007669"/>
    <property type="project" value="UniProtKB-SubCell"/>
</dbReference>
<evidence type="ECO:0000313" key="17">
    <source>
        <dbReference type="Proteomes" id="UP000799770"/>
    </source>
</evidence>
<dbReference type="PANTHER" id="PTHR12147">
    <property type="entry name" value="METALLOPEPTIDASE M28 FAMILY MEMBER"/>
    <property type="match status" value="1"/>
</dbReference>
<reference evidence="16" key="1">
    <citation type="journal article" date="2020" name="Stud. Mycol.">
        <title>101 Dothideomycetes genomes: a test case for predicting lifestyles and emergence of pathogens.</title>
        <authorList>
            <person name="Haridas S."/>
            <person name="Albert R."/>
            <person name="Binder M."/>
            <person name="Bloem J."/>
            <person name="Labutti K."/>
            <person name="Salamov A."/>
            <person name="Andreopoulos B."/>
            <person name="Baker S."/>
            <person name="Barry K."/>
            <person name="Bills G."/>
            <person name="Bluhm B."/>
            <person name="Cannon C."/>
            <person name="Castanera R."/>
            <person name="Culley D."/>
            <person name="Daum C."/>
            <person name="Ezra D."/>
            <person name="Gonzalez J."/>
            <person name="Henrissat B."/>
            <person name="Kuo A."/>
            <person name="Liang C."/>
            <person name="Lipzen A."/>
            <person name="Lutzoni F."/>
            <person name="Magnuson J."/>
            <person name="Mondo S."/>
            <person name="Nolan M."/>
            <person name="Ohm R."/>
            <person name="Pangilinan J."/>
            <person name="Park H.-J."/>
            <person name="Ramirez L."/>
            <person name="Alfaro M."/>
            <person name="Sun H."/>
            <person name="Tritt A."/>
            <person name="Yoshinaga Y."/>
            <person name="Zwiers L.-H."/>
            <person name="Turgeon B."/>
            <person name="Goodwin S."/>
            <person name="Spatafora J."/>
            <person name="Crous P."/>
            <person name="Grigoriev I."/>
        </authorList>
    </citation>
    <scope>NUCLEOTIDE SEQUENCE</scope>
    <source>
        <strain evidence="16">CBS 627.86</strain>
    </source>
</reference>
<feature type="domain" description="PA" evidence="14">
    <location>
        <begin position="125"/>
        <end position="211"/>
    </location>
</feature>
<evidence type="ECO:0000256" key="3">
    <source>
        <dbReference type="ARBA" id="ARBA00005634"/>
    </source>
</evidence>
<dbReference type="InterPro" id="IPR041756">
    <property type="entry name" value="M28_SGAP-like"/>
</dbReference>
<evidence type="ECO:0000256" key="7">
    <source>
        <dbReference type="ARBA" id="ARBA00022670"/>
    </source>
</evidence>
<evidence type="ECO:0000256" key="2">
    <source>
        <dbReference type="ARBA" id="ARBA00004613"/>
    </source>
</evidence>
<comment type="similarity">
    <text evidence="4">Belongs to the peptidase M28 family. M28A subfamily.</text>
</comment>
<evidence type="ECO:0000259" key="14">
    <source>
        <dbReference type="Pfam" id="PF02225"/>
    </source>
</evidence>
<dbReference type="EMBL" id="ML977338">
    <property type="protein sequence ID" value="KAF2110491.1"/>
    <property type="molecule type" value="Genomic_DNA"/>
</dbReference>
<comment type="similarity">
    <text evidence="3">Belongs to the peptidase M28 family. M28B subfamily.</text>
</comment>
<evidence type="ECO:0000256" key="11">
    <source>
        <dbReference type="ARBA" id="ARBA00022833"/>
    </source>
</evidence>
<dbReference type="InterPro" id="IPR007484">
    <property type="entry name" value="Peptidase_M28"/>
</dbReference>
<dbReference type="InterPro" id="IPR045175">
    <property type="entry name" value="M28_fam"/>
</dbReference>
<evidence type="ECO:0000256" key="10">
    <source>
        <dbReference type="ARBA" id="ARBA00022801"/>
    </source>
</evidence>
<dbReference type="SUPFAM" id="SSF53187">
    <property type="entry name" value="Zn-dependent exopeptidases"/>
    <property type="match status" value="1"/>
</dbReference>
<name>A0A6A5YWI4_9PLEO</name>
<accession>A0A6A5YWI4</accession>
<dbReference type="FunFam" id="3.40.630.10:FF:000054">
    <property type="entry name" value="Peptide hydrolase"/>
    <property type="match status" value="1"/>
</dbReference>
<evidence type="ECO:0000256" key="1">
    <source>
        <dbReference type="ARBA" id="ARBA00001947"/>
    </source>
</evidence>
<dbReference type="OrthoDB" id="10013407at2759"/>
<feature type="chain" id="PRO_5025713710" description="Peptide hydrolase" evidence="13">
    <location>
        <begin position="19"/>
        <end position="493"/>
    </location>
</feature>
<keyword evidence="8 13" id="KW-0479">Metal-binding</keyword>
<evidence type="ECO:0000256" key="13">
    <source>
        <dbReference type="RuleBase" id="RU361240"/>
    </source>
</evidence>